<evidence type="ECO:0000259" key="2">
    <source>
        <dbReference type="PROSITE" id="PS50222"/>
    </source>
</evidence>
<dbReference type="InterPro" id="IPR011992">
    <property type="entry name" value="EF-hand-dom_pair"/>
</dbReference>
<protein>
    <submittedName>
        <fullName evidence="3">EF-hand domain-containing protein</fullName>
    </submittedName>
</protein>
<organism evidence="3 4">
    <name type="scientific">Pseudoxanthomonas putridarboris</name>
    <dbReference type="NCBI Taxonomy" id="752605"/>
    <lineage>
        <taxon>Bacteria</taxon>
        <taxon>Pseudomonadati</taxon>
        <taxon>Pseudomonadota</taxon>
        <taxon>Gammaproteobacteria</taxon>
        <taxon>Lysobacterales</taxon>
        <taxon>Lysobacteraceae</taxon>
        <taxon>Pseudoxanthomonas</taxon>
    </lineage>
</organism>
<reference evidence="3 4" key="1">
    <citation type="submission" date="2024-04" db="EMBL/GenBank/DDBJ databases">
        <title>Draft genome sequence of Pseudoxanthomonas putridarboris WD12.</title>
        <authorList>
            <person name="Oh J."/>
        </authorList>
    </citation>
    <scope>NUCLEOTIDE SEQUENCE [LARGE SCALE GENOMIC DNA]</scope>
    <source>
        <strain evidence="3 4">WD12</strain>
    </source>
</reference>
<evidence type="ECO:0000313" key="3">
    <source>
        <dbReference type="EMBL" id="MEL1265564.1"/>
    </source>
</evidence>
<dbReference type="SUPFAM" id="SSF47473">
    <property type="entry name" value="EF-hand"/>
    <property type="match status" value="1"/>
</dbReference>
<feature type="signal peptide" evidence="1">
    <location>
        <begin position="1"/>
        <end position="19"/>
    </location>
</feature>
<sequence>MKTPLILMTLLAAAPMAQAQTRAVETSPVVQNPITYQAQTEARLNGGSTQLQAGTGPVIVNWGQPQALSNAADYRVTVADLDADGDGVLTRDEIPESHALYSEFRLVDSNRDGRITPEELANWR</sequence>
<dbReference type="EMBL" id="JBBWWT010000007">
    <property type="protein sequence ID" value="MEL1265564.1"/>
    <property type="molecule type" value="Genomic_DNA"/>
</dbReference>
<dbReference type="Proteomes" id="UP001459204">
    <property type="component" value="Unassembled WGS sequence"/>
</dbReference>
<accession>A0ABU9J3V7</accession>
<dbReference type="InterPro" id="IPR018247">
    <property type="entry name" value="EF_Hand_1_Ca_BS"/>
</dbReference>
<dbReference type="PROSITE" id="PS50222">
    <property type="entry name" value="EF_HAND_2"/>
    <property type="match status" value="1"/>
</dbReference>
<proteinExistence type="predicted"/>
<keyword evidence="4" id="KW-1185">Reference proteome</keyword>
<dbReference type="Gene3D" id="1.10.238.10">
    <property type="entry name" value="EF-hand"/>
    <property type="match status" value="1"/>
</dbReference>
<evidence type="ECO:0000256" key="1">
    <source>
        <dbReference type="SAM" id="SignalP"/>
    </source>
</evidence>
<comment type="caution">
    <text evidence="3">The sequence shown here is derived from an EMBL/GenBank/DDBJ whole genome shotgun (WGS) entry which is preliminary data.</text>
</comment>
<dbReference type="CDD" id="cd00051">
    <property type="entry name" value="EFh"/>
    <property type="match status" value="1"/>
</dbReference>
<evidence type="ECO:0000313" key="4">
    <source>
        <dbReference type="Proteomes" id="UP001459204"/>
    </source>
</evidence>
<keyword evidence="1" id="KW-0732">Signal</keyword>
<feature type="domain" description="EF-hand" evidence="2">
    <location>
        <begin position="95"/>
        <end position="124"/>
    </location>
</feature>
<dbReference type="PROSITE" id="PS00018">
    <property type="entry name" value="EF_HAND_1"/>
    <property type="match status" value="1"/>
</dbReference>
<dbReference type="Pfam" id="PF13202">
    <property type="entry name" value="EF-hand_5"/>
    <property type="match status" value="2"/>
</dbReference>
<dbReference type="InterPro" id="IPR002048">
    <property type="entry name" value="EF_hand_dom"/>
</dbReference>
<feature type="chain" id="PRO_5045255626" evidence="1">
    <location>
        <begin position="20"/>
        <end position="124"/>
    </location>
</feature>
<dbReference type="RefSeq" id="WP_341726736.1">
    <property type="nucleotide sequence ID" value="NZ_JBBWWT010000007.1"/>
</dbReference>
<gene>
    <name evidence="3" type="ORF">AAD027_14480</name>
</gene>
<name>A0ABU9J3V7_9GAMM</name>